<comment type="subcellular location">
    <subcellularLocation>
        <location evidence="2">Cytoplasm</location>
    </subcellularLocation>
</comment>
<dbReference type="CDD" id="cd00293">
    <property type="entry name" value="USP-like"/>
    <property type="match status" value="1"/>
</dbReference>
<sequence length="152" mass="15616">MPIQEDTMFKHILLATDGSASSEHAAQLAVNLARTHGAKLTALYVADPYPYIGIGEMNPAGLQAYASAGQQLAAQAHAHVDALCRNGAPVELEARFVEDATAVNGIVQSAQTVGADLIVIGSHGRSGVARLVLGSVAAKVVAQSPVPVLVAR</sequence>
<reference evidence="4" key="1">
    <citation type="journal article" date="2010" name="Nature">
        <title>The Dynamic genome of Hydra.</title>
        <authorList>
            <person name="Chapman J.A."/>
            <person name="Kirkness E.F."/>
            <person name="Simakov O."/>
            <person name="Hampson S.E."/>
            <person name="Mitros T."/>
            <person name="Weinmaier T."/>
            <person name="Rattei T."/>
            <person name="Balasubramanian P.G."/>
            <person name="Borman J."/>
            <person name="Busam D."/>
            <person name="Disbennett K."/>
            <person name="Pfannkoch C."/>
            <person name="Sumin N."/>
            <person name="Sutton G."/>
            <person name="Viswanathan L."/>
            <person name="Walenz B."/>
            <person name="Goodstein D.M."/>
            <person name="Hellsten U."/>
            <person name="Kawashima T."/>
            <person name="Prochnik S.E."/>
            <person name="Putnam N.H."/>
            <person name="Shu S."/>
            <person name="Blumberg B."/>
            <person name="Dana C.E."/>
            <person name="Gee L."/>
            <person name="Kibler D.F."/>
            <person name="Law L."/>
            <person name="Lindgens D."/>
            <person name="Martinez D.E."/>
            <person name="Peng J."/>
            <person name="Wigge P.A."/>
            <person name="Bertulat B."/>
            <person name="Guder C."/>
            <person name="Nakamura Y."/>
            <person name="Ozbek S."/>
            <person name="Watanabe H."/>
            <person name="Khalturin K."/>
            <person name="Hemmrich G."/>
            <person name="Franke A."/>
            <person name="Augustin R."/>
            <person name="Fraune S."/>
            <person name="Hayakawa E."/>
            <person name="Hayakawa S."/>
            <person name="Hirose M."/>
            <person name="Hwang J."/>
            <person name="Ikeo K."/>
            <person name="Nishimiya-Fujisawa C."/>
            <person name="Ogura A."/>
            <person name="Takahashi T."/>
            <person name="Steinmetz P.R."/>
            <person name="Zhang X."/>
            <person name="Aufschnaiter R."/>
            <person name="Eder M.K."/>
            <person name="Gorny A.K."/>
            <person name="Salvenmoser W."/>
            <person name="Heimberg A.M."/>
            <person name="Wheeler B.M."/>
            <person name="Peterson K.J."/>
            <person name="Boettger A."/>
            <person name="Tischler P."/>
            <person name="Wolf A."/>
            <person name="Gojobori T."/>
            <person name="Remington K.A."/>
            <person name="Strausberg R.L."/>
            <person name="Venter J."/>
            <person name="Technau U."/>
            <person name="Hobmayer B."/>
            <person name="Bosch T.C."/>
            <person name="Holstein T.W."/>
            <person name="Fujisawa T."/>
            <person name="Bode H.R."/>
            <person name="David C.N."/>
            <person name="Rokhsar D.S."/>
            <person name="Steele R.E."/>
        </authorList>
    </citation>
    <scope>NUCLEOTIDE SEQUENCE</scope>
</reference>
<dbReference type="PIRSF" id="PIRSF006276">
    <property type="entry name" value="UspA"/>
    <property type="match status" value="1"/>
</dbReference>
<accession>C9YGT1</accession>
<dbReference type="Pfam" id="PF00582">
    <property type="entry name" value="Usp"/>
    <property type="match status" value="1"/>
</dbReference>
<dbReference type="EMBL" id="FN543108">
    <property type="protein sequence ID" value="CBA33588.1"/>
    <property type="molecule type" value="Genomic_DNA"/>
</dbReference>
<feature type="domain" description="UspA" evidence="3">
    <location>
        <begin position="8"/>
        <end position="152"/>
    </location>
</feature>
<evidence type="ECO:0000313" key="4">
    <source>
        <dbReference type="EMBL" id="CBA33588.1"/>
    </source>
</evidence>
<dbReference type="PANTHER" id="PTHR46268:SF6">
    <property type="entry name" value="UNIVERSAL STRESS PROTEIN UP12"/>
    <property type="match status" value="1"/>
</dbReference>
<evidence type="ECO:0000256" key="2">
    <source>
        <dbReference type="PIRNR" id="PIRNR006276"/>
    </source>
</evidence>
<proteinExistence type="inferred from homology"/>
<dbReference type="AlphaFoldDB" id="C9YGT1"/>
<evidence type="ECO:0000259" key="3">
    <source>
        <dbReference type="Pfam" id="PF00582"/>
    </source>
</evidence>
<dbReference type="InterPro" id="IPR006016">
    <property type="entry name" value="UspA"/>
</dbReference>
<name>C9YGT1_CURXX</name>
<gene>
    <name evidence="4" type="ORF">Csp_B19810</name>
</gene>
<dbReference type="InterPro" id="IPR014729">
    <property type="entry name" value="Rossmann-like_a/b/a_fold"/>
</dbReference>
<evidence type="ECO:0000256" key="1">
    <source>
        <dbReference type="ARBA" id="ARBA00008791"/>
    </source>
</evidence>
<dbReference type="InterPro" id="IPR006015">
    <property type="entry name" value="Universal_stress_UspA"/>
</dbReference>
<keyword evidence="2" id="KW-0963">Cytoplasm</keyword>
<protein>
    <recommendedName>
        <fullName evidence="2">Universal stress protein</fullName>
    </recommendedName>
</protein>
<dbReference type="SUPFAM" id="SSF52402">
    <property type="entry name" value="Adenine nucleotide alpha hydrolases-like"/>
    <property type="match status" value="1"/>
</dbReference>
<dbReference type="GO" id="GO:0005737">
    <property type="term" value="C:cytoplasm"/>
    <property type="evidence" value="ECO:0007669"/>
    <property type="project" value="UniProtKB-SubCell"/>
</dbReference>
<comment type="similarity">
    <text evidence="1 2">Belongs to the universal stress protein A family.</text>
</comment>
<dbReference type="PRINTS" id="PR01438">
    <property type="entry name" value="UNVRSLSTRESS"/>
</dbReference>
<dbReference type="Gene3D" id="3.40.50.620">
    <property type="entry name" value="HUPs"/>
    <property type="match status" value="1"/>
</dbReference>
<dbReference type="PANTHER" id="PTHR46268">
    <property type="entry name" value="STRESS RESPONSE PROTEIN NHAX"/>
    <property type="match status" value="1"/>
</dbReference>
<organism evidence="4">
    <name type="scientific">Curvibacter symbiont subsp. Hydra magnipapillata</name>
    <dbReference type="NCBI Taxonomy" id="667019"/>
    <lineage>
        <taxon>Bacteria</taxon>
        <taxon>Pseudomonadati</taxon>
        <taxon>Pseudomonadota</taxon>
        <taxon>Betaproteobacteria</taxon>
        <taxon>Burkholderiales</taxon>
        <taxon>Comamonadaceae</taxon>
        <taxon>Curvibacter</taxon>
    </lineage>
</organism>